<accession>A0A073AZB4</accession>
<proteinExistence type="predicted"/>
<evidence type="ECO:0000313" key="1">
    <source>
        <dbReference type="EMBL" id="KEI44720.1"/>
    </source>
</evidence>
<keyword evidence="2" id="KW-1185">Reference proteome</keyword>
<reference evidence="1 2" key="1">
    <citation type="submission" date="2014-06" db="EMBL/GenBank/DDBJ databases">
        <title>Saccharopolyspora rectivirgula DSM-43113 Genome sequencing.</title>
        <authorList>
            <person name="Barrera C."/>
            <person name="Millon L."/>
            <person name="Rognon B."/>
            <person name="Zaugg C."/>
            <person name="Monod M."/>
        </authorList>
    </citation>
    <scope>NUCLEOTIDE SEQUENCE [LARGE SCALE GENOMIC DNA]</scope>
    <source>
        <strain evidence="1 2">DSM 43113</strain>
    </source>
</reference>
<comment type="caution">
    <text evidence="1">The sequence shown here is derived from an EMBL/GenBank/DDBJ whole genome shotgun (WGS) entry which is preliminary data.</text>
</comment>
<dbReference type="Proteomes" id="UP000031419">
    <property type="component" value="Unassembled WGS sequence"/>
</dbReference>
<gene>
    <name evidence="1" type="ORF">GU90_08005</name>
</gene>
<organism evidence="1 2">
    <name type="scientific">Saccharopolyspora rectivirgula</name>
    <dbReference type="NCBI Taxonomy" id="28042"/>
    <lineage>
        <taxon>Bacteria</taxon>
        <taxon>Bacillati</taxon>
        <taxon>Actinomycetota</taxon>
        <taxon>Actinomycetes</taxon>
        <taxon>Pseudonocardiales</taxon>
        <taxon>Pseudonocardiaceae</taxon>
        <taxon>Saccharopolyspora</taxon>
    </lineage>
</organism>
<name>A0A073AZB4_9PSEU</name>
<dbReference type="AlphaFoldDB" id="A0A073AZB4"/>
<evidence type="ECO:0000313" key="2">
    <source>
        <dbReference type="Proteomes" id="UP000031419"/>
    </source>
</evidence>
<dbReference type="EMBL" id="JNVU01000020">
    <property type="protein sequence ID" value="KEI44720.1"/>
    <property type="molecule type" value="Genomic_DNA"/>
</dbReference>
<protein>
    <submittedName>
        <fullName evidence="1">Uncharacterized protein</fullName>
    </submittedName>
</protein>
<sequence>MTNGLLGAVDHLVEPGIVAFTNELLFWAEDGVQLCLNLVSLIDDDQITASPRQLQVPQPFGIELLGNGGMNQACGRGHPHVGIDQIA</sequence>